<dbReference type="Proteomes" id="UP000254956">
    <property type="component" value="Unassembled WGS sequence"/>
</dbReference>
<feature type="transmembrane region" description="Helical" evidence="1">
    <location>
        <begin position="116"/>
        <end position="137"/>
    </location>
</feature>
<name>A0A380CA06_9STAP</name>
<sequence length="156" mass="17909">MFKGEIWKPKLYIKALIFFTLSLLFLPFYCTILIGIIHISNFSLVYLIEIAVYVYISFILIKTMVDSLKLIKAKYSDKTVETIIDIYSKLFNVLSLIMVLITAYLGMAGFGIGRNISLYTLLITIGLIVINIILYIFSYGSYARIFLKDLLNGFRN</sequence>
<reference evidence="3 4" key="1">
    <citation type="submission" date="2018-06" db="EMBL/GenBank/DDBJ databases">
        <authorList>
            <consortium name="Pathogen Informatics"/>
            <person name="Doyle S."/>
        </authorList>
    </citation>
    <scope>NUCLEOTIDE SEQUENCE [LARGE SCALE GENOMIC DNA]</scope>
    <source>
        <strain evidence="3 4">NCTC12413</strain>
    </source>
</reference>
<feature type="transmembrane region" description="Helical" evidence="1">
    <location>
        <begin position="86"/>
        <end position="110"/>
    </location>
</feature>
<organism evidence="3 4">
    <name type="scientific">Staphylococcus arlettae</name>
    <dbReference type="NCBI Taxonomy" id="29378"/>
    <lineage>
        <taxon>Bacteria</taxon>
        <taxon>Bacillati</taxon>
        <taxon>Bacillota</taxon>
        <taxon>Bacilli</taxon>
        <taxon>Bacillales</taxon>
        <taxon>Staphylococcaceae</taxon>
        <taxon>Staphylococcus</taxon>
    </lineage>
</organism>
<dbReference type="EMBL" id="UGZE01000001">
    <property type="protein sequence ID" value="SUJ16457.1"/>
    <property type="molecule type" value="Genomic_DNA"/>
</dbReference>
<evidence type="ECO:0000313" key="4">
    <source>
        <dbReference type="Proteomes" id="UP000254956"/>
    </source>
</evidence>
<reference evidence="2 5" key="2">
    <citation type="submission" date="2019-07" db="EMBL/GenBank/DDBJ databases">
        <title>Whole genome shotgun sequence of Staphylococcus arlettae NBRC 109765.</title>
        <authorList>
            <person name="Hosoyama A."/>
            <person name="Uohara A."/>
            <person name="Ohji S."/>
            <person name="Ichikawa N."/>
        </authorList>
    </citation>
    <scope>NUCLEOTIDE SEQUENCE [LARGE SCALE GENOMIC DNA]</scope>
    <source>
        <strain evidence="2 5">NBRC 109765</strain>
    </source>
</reference>
<evidence type="ECO:0000313" key="3">
    <source>
        <dbReference type="EMBL" id="SUJ16457.1"/>
    </source>
</evidence>
<evidence type="ECO:0000256" key="1">
    <source>
        <dbReference type="SAM" id="Phobius"/>
    </source>
</evidence>
<dbReference type="AlphaFoldDB" id="A0A380CA06"/>
<evidence type="ECO:0000313" key="5">
    <source>
        <dbReference type="Proteomes" id="UP000321598"/>
    </source>
</evidence>
<keyword evidence="5" id="KW-1185">Reference proteome</keyword>
<dbReference type="EMBL" id="BKAV01000034">
    <property type="protein sequence ID" value="GEQ01346.1"/>
    <property type="molecule type" value="Genomic_DNA"/>
</dbReference>
<gene>
    <name evidence="3" type="ORF">NCTC12413_01019</name>
    <name evidence="2" type="ORF">SAR03_23830</name>
</gene>
<dbReference type="Proteomes" id="UP000321598">
    <property type="component" value="Unassembled WGS sequence"/>
</dbReference>
<dbReference type="RefSeq" id="WP_103388771.1">
    <property type="nucleotide sequence ID" value="NZ_BKAV01000034.1"/>
</dbReference>
<proteinExistence type="predicted"/>
<feature type="transmembrane region" description="Helical" evidence="1">
    <location>
        <begin position="43"/>
        <end position="65"/>
    </location>
</feature>
<keyword evidence="1" id="KW-0812">Transmembrane</keyword>
<evidence type="ECO:0000313" key="2">
    <source>
        <dbReference type="EMBL" id="GEQ01346.1"/>
    </source>
</evidence>
<accession>A0A380CA06</accession>
<keyword evidence="1" id="KW-1133">Transmembrane helix</keyword>
<keyword evidence="1" id="KW-0472">Membrane</keyword>
<protein>
    <submittedName>
        <fullName evidence="3">Uncharacterized protein</fullName>
    </submittedName>
</protein>
<feature type="transmembrane region" description="Helical" evidence="1">
    <location>
        <begin position="12"/>
        <end position="37"/>
    </location>
</feature>